<dbReference type="Proteomes" id="UP000176786">
    <property type="component" value="Unassembled WGS sequence"/>
</dbReference>
<dbReference type="AlphaFoldDB" id="A0A1F5P9L3"/>
<reference evidence="1 2" key="1">
    <citation type="journal article" date="2016" name="Nat. Commun.">
        <title>Thousands of microbial genomes shed light on interconnected biogeochemical processes in an aquifer system.</title>
        <authorList>
            <person name="Anantharaman K."/>
            <person name="Brown C.T."/>
            <person name="Hug L.A."/>
            <person name="Sharon I."/>
            <person name="Castelle C.J."/>
            <person name="Probst A.J."/>
            <person name="Thomas B.C."/>
            <person name="Singh A."/>
            <person name="Wilkins M.J."/>
            <person name="Karaoz U."/>
            <person name="Brodie E.L."/>
            <person name="Williams K.H."/>
            <person name="Hubbard S.S."/>
            <person name="Banfield J.F."/>
        </authorList>
    </citation>
    <scope>NUCLEOTIDE SEQUENCE [LARGE SCALE GENOMIC DNA]</scope>
</reference>
<organism evidence="1 2">
    <name type="scientific">Candidatus Doudnabacteria bacterium RIFCSPHIGHO2_02_FULL_46_11</name>
    <dbReference type="NCBI Taxonomy" id="1817832"/>
    <lineage>
        <taxon>Bacteria</taxon>
        <taxon>Candidatus Doudnaibacteriota</taxon>
    </lineage>
</organism>
<evidence type="ECO:0000313" key="2">
    <source>
        <dbReference type="Proteomes" id="UP000176786"/>
    </source>
</evidence>
<proteinExistence type="predicted"/>
<dbReference type="EMBL" id="MFES01000001">
    <property type="protein sequence ID" value="OGE86617.1"/>
    <property type="molecule type" value="Genomic_DNA"/>
</dbReference>
<comment type="caution">
    <text evidence="1">The sequence shown here is derived from an EMBL/GenBank/DDBJ whole genome shotgun (WGS) entry which is preliminary data.</text>
</comment>
<evidence type="ECO:0000313" key="1">
    <source>
        <dbReference type="EMBL" id="OGE86617.1"/>
    </source>
</evidence>
<protein>
    <submittedName>
        <fullName evidence="1">Uncharacterized protein</fullName>
    </submittedName>
</protein>
<sequence>MKFRSTVPEVAMVRALSAVLDCDVTITIVGGVVTVFADTNRRTEPFHPWPVPKDELPLSMRRRSVSGALPRHLVSEMLTTALVIRAINAGAVPEEVDETQLLLDWDKIDE</sequence>
<name>A0A1F5P9L3_9BACT</name>
<accession>A0A1F5P9L3</accession>
<dbReference type="STRING" id="1817832.A3J48_01595"/>
<gene>
    <name evidence="1" type="ORF">A3J48_01595</name>
</gene>